<organism evidence="3 4">
    <name type="scientific">Agromyces aurantiacus</name>
    <dbReference type="NCBI Taxonomy" id="165814"/>
    <lineage>
        <taxon>Bacteria</taxon>
        <taxon>Bacillati</taxon>
        <taxon>Actinomycetota</taxon>
        <taxon>Actinomycetes</taxon>
        <taxon>Micrococcales</taxon>
        <taxon>Microbacteriaceae</taxon>
        <taxon>Agromyces</taxon>
    </lineage>
</organism>
<keyword evidence="4" id="KW-1185">Reference proteome</keyword>
<dbReference type="RefSeq" id="WP_204391762.1">
    <property type="nucleotide sequence ID" value="NZ_JAFBBW010000001.1"/>
</dbReference>
<sequence length="365" mass="37359">MRRSQTRLRLLGPLALSACLALSGCVAGAPATGADSTPPATTDGGTSGDAELLRLIRPSFLAPTDRVAVAVIDDDGVRTAFIDADHSTTFEIGSITKPFTGELLALAIERGEVRADDPVGRYLDLGDAPVASVTLRDLAAHRGGIPTFPTDPEWVERVSAAIESGEDGIDETVDEMLAEARGVEVAPGRGFSYSNMGAALVGQALAAAAGTDYRSLVTERLLEPLGLDGASLPLTGEEVPASHAGGFAEDGDAVAPSSLAAYAPAGGIDATIDDLAVFAQAVLDGPLTGSAAQSDLIEVGDGSRIGYFWNVRDDGEHRIVSHNGMTLGFASVLLIDTTDGTAAIVLSNRQASVDDVGATLLAHLG</sequence>
<dbReference type="EMBL" id="JBHSJC010000001">
    <property type="protein sequence ID" value="MFC4828601.1"/>
    <property type="molecule type" value="Genomic_DNA"/>
</dbReference>
<dbReference type="Pfam" id="PF00144">
    <property type="entry name" value="Beta-lactamase"/>
    <property type="match status" value="1"/>
</dbReference>
<evidence type="ECO:0000313" key="4">
    <source>
        <dbReference type="Proteomes" id="UP001595960"/>
    </source>
</evidence>
<evidence type="ECO:0000256" key="1">
    <source>
        <dbReference type="SAM" id="SignalP"/>
    </source>
</evidence>
<keyword evidence="1" id="KW-0732">Signal</keyword>
<feature type="chain" id="PRO_5045220389" evidence="1">
    <location>
        <begin position="29"/>
        <end position="365"/>
    </location>
</feature>
<dbReference type="InterPro" id="IPR050491">
    <property type="entry name" value="AmpC-like"/>
</dbReference>
<dbReference type="EC" id="3.-.-.-" evidence="3"/>
<keyword evidence="3" id="KW-0378">Hydrolase</keyword>
<dbReference type="SUPFAM" id="SSF56601">
    <property type="entry name" value="beta-lactamase/transpeptidase-like"/>
    <property type="match status" value="1"/>
</dbReference>
<dbReference type="InterPro" id="IPR012338">
    <property type="entry name" value="Beta-lactam/transpept-like"/>
</dbReference>
<comment type="caution">
    <text evidence="3">The sequence shown here is derived from an EMBL/GenBank/DDBJ whole genome shotgun (WGS) entry which is preliminary data.</text>
</comment>
<feature type="signal peptide" evidence="1">
    <location>
        <begin position="1"/>
        <end position="28"/>
    </location>
</feature>
<dbReference type="GO" id="GO:0016787">
    <property type="term" value="F:hydrolase activity"/>
    <property type="evidence" value="ECO:0007669"/>
    <property type="project" value="UniProtKB-KW"/>
</dbReference>
<evidence type="ECO:0000259" key="2">
    <source>
        <dbReference type="Pfam" id="PF00144"/>
    </source>
</evidence>
<dbReference type="PROSITE" id="PS51257">
    <property type="entry name" value="PROKAR_LIPOPROTEIN"/>
    <property type="match status" value="1"/>
</dbReference>
<dbReference type="PANTHER" id="PTHR46825">
    <property type="entry name" value="D-ALANYL-D-ALANINE-CARBOXYPEPTIDASE/ENDOPEPTIDASE AMPH"/>
    <property type="match status" value="1"/>
</dbReference>
<dbReference type="Proteomes" id="UP001595960">
    <property type="component" value="Unassembled WGS sequence"/>
</dbReference>
<dbReference type="InterPro" id="IPR001466">
    <property type="entry name" value="Beta-lactam-related"/>
</dbReference>
<dbReference type="PANTHER" id="PTHR46825:SF9">
    <property type="entry name" value="BETA-LACTAMASE-RELATED DOMAIN-CONTAINING PROTEIN"/>
    <property type="match status" value="1"/>
</dbReference>
<reference evidence="4" key="1">
    <citation type="journal article" date="2019" name="Int. J. Syst. Evol. Microbiol.">
        <title>The Global Catalogue of Microorganisms (GCM) 10K type strain sequencing project: providing services to taxonomists for standard genome sequencing and annotation.</title>
        <authorList>
            <consortium name="The Broad Institute Genomics Platform"/>
            <consortium name="The Broad Institute Genome Sequencing Center for Infectious Disease"/>
            <person name="Wu L."/>
            <person name="Ma J."/>
        </authorList>
    </citation>
    <scope>NUCLEOTIDE SEQUENCE [LARGE SCALE GENOMIC DNA]</scope>
    <source>
        <strain evidence="4">CGMCC 1.12192</strain>
    </source>
</reference>
<name>A0ABV9R3D3_9MICO</name>
<protein>
    <submittedName>
        <fullName evidence="3">Serine hydrolase domain-containing protein</fullName>
        <ecNumber evidence="3">3.-.-.-</ecNumber>
    </submittedName>
</protein>
<gene>
    <name evidence="3" type="ORF">ACFPER_07370</name>
</gene>
<evidence type="ECO:0000313" key="3">
    <source>
        <dbReference type="EMBL" id="MFC4828601.1"/>
    </source>
</evidence>
<dbReference type="Gene3D" id="3.40.710.10">
    <property type="entry name" value="DD-peptidase/beta-lactamase superfamily"/>
    <property type="match status" value="1"/>
</dbReference>
<accession>A0ABV9R3D3</accession>
<feature type="domain" description="Beta-lactamase-related" evidence="2">
    <location>
        <begin position="67"/>
        <end position="358"/>
    </location>
</feature>
<proteinExistence type="predicted"/>